<dbReference type="RefSeq" id="WP_221188257.1">
    <property type="nucleotide sequence ID" value="NZ_JACHXV010000007.1"/>
</dbReference>
<dbReference type="InterPro" id="IPR003741">
    <property type="entry name" value="LUD_dom"/>
</dbReference>
<accession>A0A839V1S6</accession>
<dbReference type="PANTHER" id="PTHR43682">
    <property type="entry name" value="LACTATE UTILIZATION PROTEIN C"/>
    <property type="match status" value="1"/>
</dbReference>
<dbReference type="InterPro" id="IPR024185">
    <property type="entry name" value="FTHF_cligase-like_sf"/>
</dbReference>
<name>A0A839V1S6_9PROT</name>
<feature type="domain" description="LUD" evidence="1">
    <location>
        <begin position="117"/>
        <end position="213"/>
    </location>
</feature>
<dbReference type="EMBL" id="JACHXV010000007">
    <property type="protein sequence ID" value="MBB3174420.1"/>
    <property type="molecule type" value="Genomic_DNA"/>
</dbReference>
<dbReference type="PANTHER" id="PTHR43682:SF1">
    <property type="entry name" value="LACTATE UTILIZATION PROTEIN C"/>
    <property type="match status" value="1"/>
</dbReference>
<dbReference type="Proteomes" id="UP000557688">
    <property type="component" value="Unassembled WGS sequence"/>
</dbReference>
<dbReference type="SUPFAM" id="SSF100950">
    <property type="entry name" value="NagB/RpiA/CoA transferase-like"/>
    <property type="match status" value="1"/>
</dbReference>
<keyword evidence="3" id="KW-1185">Reference proteome</keyword>
<reference evidence="2 3" key="1">
    <citation type="submission" date="2020-08" db="EMBL/GenBank/DDBJ databases">
        <title>Genomic Encyclopedia of Type Strains, Phase III (KMG-III): the genomes of soil and plant-associated and newly described type strains.</title>
        <authorList>
            <person name="Whitman W."/>
        </authorList>
    </citation>
    <scope>NUCLEOTIDE SEQUENCE [LARGE SCALE GENOMIC DNA]</scope>
    <source>
        <strain evidence="2 3">CECT 8088</strain>
    </source>
</reference>
<proteinExistence type="predicted"/>
<gene>
    <name evidence="2" type="ORF">FHR90_002261</name>
</gene>
<dbReference type="Pfam" id="PF02589">
    <property type="entry name" value="LUD_dom"/>
    <property type="match status" value="1"/>
</dbReference>
<protein>
    <submittedName>
        <fullName evidence="2">L-lactate dehydrogenase complex protein LldG</fullName>
    </submittedName>
</protein>
<evidence type="ECO:0000313" key="2">
    <source>
        <dbReference type="EMBL" id="MBB3174420.1"/>
    </source>
</evidence>
<organism evidence="2 3">
    <name type="scientific">Endobacter medicaginis</name>
    <dbReference type="NCBI Taxonomy" id="1181271"/>
    <lineage>
        <taxon>Bacteria</taxon>
        <taxon>Pseudomonadati</taxon>
        <taxon>Pseudomonadota</taxon>
        <taxon>Alphaproteobacteria</taxon>
        <taxon>Acetobacterales</taxon>
        <taxon>Acetobacteraceae</taxon>
        <taxon>Endobacter</taxon>
    </lineage>
</organism>
<dbReference type="Gene3D" id="3.40.50.10420">
    <property type="entry name" value="NagB/RpiA/CoA transferase-like"/>
    <property type="match status" value="1"/>
</dbReference>
<dbReference type="AlphaFoldDB" id="A0A839V1S6"/>
<dbReference type="InterPro" id="IPR037171">
    <property type="entry name" value="NagB/RpiA_transferase-like"/>
</dbReference>
<evidence type="ECO:0000313" key="3">
    <source>
        <dbReference type="Proteomes" id="UP000557688"/>
    </source>
</evidence>
<evidence type="ECO:0000259" key="1">
    <source>
        <dbReference type="Pfam" id="PF02589"/>
    </source>
</evidence>
<comment type="caution">
    <text evidence="2">The sequence shown here is derived from an EMBL/GenBank/DDBJ whole genome shotgun (WGS) entry which is preliminary data.</text>
</comment>
<sequence>MIRDGSAKGAILAAIRAANIRQPALPPADDAWRHSLDLPRAGLVARLAERLADYGVGLTRLSRARARQEGAIADAVAACLAAHDATSLIVPPGVPAAWRPPGIALTEDDGLLAHTAIDRIDAVLTGAACAIAESGSIVLDHRPDQGRRALTVLPRVHVCVLDAADVVGLLPEALARLGTPRLLTFISGPSATADIEFERVVGVHGPRFLEVVLTG</sequence>